<accession>A0A9D2N6P8</accession>
<evidence type="ECO:0000259" key="4">
    <source>
        <dbReference type="PROSITE" id="PS50110"/>
    </source>
</evidence>
<dbReference type="GO" id="GO:0000160">
    <property type="term" value="P:phosphorelay signal transduction system"/>
    <property type="evidence" value="ECO:0007669"/>
    <property type="project" value="InterPro"/>
</dbReference>
<dbReference type="PROSITE" id="PS50110">
    <property type="entry name" value="RESPONSE_REGULATORY"/>
    <property type="match status" value="1"/>
</dbReference>
<dbReference type="InterPro" id="IPR001789">
    <property type="entry name" value="Sig_transdc_resp-reg_receiver"/>
</dbReference>
<comment type="caution">
    <text evidence="5">The sequence shown here is derived from an EMBL/GenBank/DDBJ whole genome shotgun (WGS) entry which is preliminary data.</text>
</comment>
<dbReference type="InterPro" id="IPR011006">
    <property type="entry name" value="CheY-like_superfamily"/>
</dbReference>
<dbReference type="Pfam" id="PF00072">
    <property type="entry name" value="Response_reg"/>
    <property type="match status" value="1"/>
</dbReference>
<reference evidence="5" key="1">
    <citation type="journal article" date="2021" name="PeerJ">
        <title>Extensive microbial diversity within the chicken gut microbiome revealed by metagenomics and culture.</title>
        <authorList>
            <person name="Gilroy R."/>
            <person name="Ravi A."/>
            <person name="Getino M."/>
            <person name="Pursley I."/>
            <person name="Horton D.L."/>
            <person name="Alikhan N.F."/>
            <person name="Baker D."/>
            <person name="Gharbi K."/>
            <person name="Hall N."/>
            <person name="Watson M."/>
            <person name="Adriaenssens E.M."/>
            <person name="Foster-Nyarko E."/>
            <person name="Jarju S."/>
            <person name="Secka A."/>
            <person name="Antonio M."/>
            <person name="Oren A."/>
            <person name="Chaudhuri R.R."/>
            <person name="La Ragione R."/>
            <person name="Hildebrand F."/>
            <person name="Pallen M.J."/>
        </authorList>
    </citation>
    <scope>NUCLEOTIDE SEQUENCE</scope>
    <source>
        <strain evidence="5">ChiSxjej6B18-287</strain>
    </source>
</reference>
<gene>
    <name evidence="5" type="ORF">H9935_06155</name>
</gene>
<organism evidence="5 6">
    <name type="scientific">Candidatus Blautia merdigallinarum</name>
    <dbReference type="NCBI Taxonomy" id="2838495"/>
    <lineage>
        <taxon>Bacteria</taxon>
        <taxon>Bacillati</taxon>
        <taxon>Bacillota</taxon>
        <taxon>Clostridia</taxon>
        <taxon>Lachnospirales</taxon>
        <taxon>Lachnospiraceae</taxon>
        <taxon>Blautia</taxon>
    </lineage>
</organism>
<dbReference type="SMART" id="SM00448">
    <property type="entry name" value="REC"/>
    <property type="match status" value="1"/>
</dbReference>
<comment type="function">
    <text evidence="2">May play the central regulatory role in sporulation. It may be an element of the effector pathway responsible for the activation of sporulation genes in response to nutritional stress. Spo0A may act in concert with spo0H (a sigma factor) to control the expression of some genes that are critical to the sporulation process.</text>
</comment>
<name>A0A9D2N6P8_9FIRM</name>
<dbReference type="EMBL" id="DWWV01000075">
    <property type="protein sequence ID" value="HJC10383.1"/>
    <property type="molecule type" value="Genomic_DNA"/>
</dbReference>
<feature type="modified residue" description="4-aspartylphosphate" evidence="3">
    <location>
        <position position="54"/>
    </location>
</feature>
<feature type="domain" description="Response regulatory" evidence="4">
    <location>
        <begin position="3"/>
        <end position="124"/>
    </location>
</feature>
<keyword evidence="3" id="KW-0597">Phosphoprotein</keyword>
<evidence type="ECO:0000256" key="3">
    <source>
        <dbReference type="PROSITE-ProRule" id="PRU00169"/>
    </source>
</evidence>
<evidence type="ECO:0000256" key="2">
    <source>
        <dbReference type="ARBA" id="ARBA00024867"/>
    </source>
</evidence>
<dbReference type="SUPFAM" id="SSF52172">
    <property type="entry name" value="CheY-like"/>
    <property type="match status" value="1"/>
</dbReference>
<evidence type="ECO:0000313" key="5">
    <source>
        <dbReference type="EMBL" id="HJC10383.1"/>
    </source>
</evidence>
<evidence type="ECO:0000313" key="6">
    <source>
        <dbReference type="Proteomes" id="UP000823893"/>
    </source>
</evidence>
<reference evidence="5" key="2">
    <citation type="submission" date="2021-04" db="EMBL/GenBank/DDBJ databases">
        <authorList>
            <person name="Gilroy R."/>
        </authorList>
    </citation>
    <scope>NUCLEOTIDE SEQUENCE</scope>
    <source>
        <strain evidence="5">ChiSxjej6B18-287</strain>
    </source>
</reference>
<evidence type="ECO:0000256" key="1">
    <source>
        <dbReference type="ARBA" id="ARBA00018672"/>
    </source>
</evidence>
<proteinExistence type="predicted"/>
<dbReference type="Gene3D" id="3.40.50.2300">
    <property type="match status" value="1"/>
</dbReference>
<dbReference type="Proteomes" id="UP000823893">
    <property type="component" value="Unassembled WGS sequence"/>
</dbReference>
<sequence length="203" mass="23116">MIQVIIVEDDRDFIYLIETRLAGECDIQVIGSYEKEITGQLPEEFFKADLVIMDLNLSGGREGKETGIRMAKKIRSQTDAKILILTGYEEPETILWAGRQTFASGYLLKKNYQGLSFMIRSILAGNAPEEIYICSALLRKLSHAERYVLMEYLGYEVKTNSSSKTKSNQMSSIVQKFGLNRPSDLYRIFKNYPDLSRLSDDLG</sequence>
<protein>
    <recommendedName>
        <fullName evidence="1">Stage 0 sporulation protein A homolog</fullName>
    </recommendedName>
</protein>
<dbReference type="AlphaFoldDB" id="A0A9D2N6P8"/>